<dbReference type="GO" id="GO:0042802">
    <property type="term" value="F:identical protein binding"/>
    <property type="evidence" value="ECO:0007669"/>
    <property type="project" value="TreeGrafter"/>
</dbReference>
<gene>
    <name evidence="4" type="ORF">CHF27_010600</name>
</gene>
<evidence type="ECO:0000259" key="3">
    <source>
        <dbReference type="Pfam" id="PF14501"/>
    </source>
</evidence>
<keyword evidence="2" id="KW-0812">Transmembrane</keyword>
<dbReference type="PANTHER" id="PTHR40448">
    <property type="entry name" value="TWO-COMPONENT SENSOR HISTIDINE KINASE"/>
    <property type="match status" value="1"/>
</dbReference>
<evidence type="ECO:0000256" key="2">
    <source>
        <dbReference type="SAM" id="Phobius"/>
    </source>
</evidence>
<dbReference type="Gene3D" id="3.30.565.10">
    <property type="entry name" value="Histidine kinase-like ATPase, C-terminal domain"/>
    <property type="match status" value="1"/>
</dbReference>
<feature type="transmembrane region" description="Helical" evidence="2">
    <location>
        <begin position="161"/>
        <end position="182"/>
    </location>
</feature>
<evidence type="ECO:0000313" key="5">
    <source>
        <dbReference type="Proteomes" id="UP000243494"/>
    </source>
</evidence>
<feature type="transmembrane region" description="Helical" evidence="2">
    <location>
        <begin position="39"/>
        <end position="57"/>
    </location>
</feature>
<dbReference type="InterPro" id="IPR032834">
    <property type="entry name" value="NatK-like_C"/>
</dbReference>
<organism evidence="4 5">
    <name type="scientific">Romboutsia maritimum</name>
    <dbReference type="NCBI Taxonomy" id="2020948"/>
    <lineage>
        <taxon>Bacteria</taxon>
        <taxon>Bacillati</taxon>
        <taxon>Bacillota</taxon>
        <taxon>Clostridia</taxon>
        <taxon>Peptostreptococcales</taxon>
        <taxon>Peptostreptococcaceae</taxon>
        <taxon>Romboutsia</taxon>
    </lineage>
</organism>
<protein>
    <submittedName>
        <fullName evidence="4">ATP-binding protein</fullName>
    </submittedName>
</protein>
<dbReference type="EMBL" id="NOJZ02000022">
    <property type="protein sequence ID" value="RDY22946.1"/>
    <property type="molecule type" value="Genomic_DNA"/>
</dbReference>
<comment type="caution">
    <text evidence="4">The sequence shown here is derived from an EMBL/GenBank/DDBJ whole genome shotgun (WGS) entry which is preliminary data.</text>
</comment>
<keyword evidence="4" id="KW-0547">Nucleotide-binding</keyword>
<accession>A0A371IR33</accession>
<keyword evidence="2" id="KW-1133">Transmembrane helix</keyword>
<dbReference type="OrthoDB" id="1749546at2"/>
<dbReference type="CDD" id="cd16935">
    <property type="entry name" value="HATPase_AgrC-ComD-like"/>
    <property type="match status" value="1"/>
</dbReference>
<dbReference type="InterPro" id="IPR036890">
    <property type="entry name" value="HATPase_C_sf"/>
</dbReference>
<feature type="transmembrane region" description="Helical" evidence="2">
    <location>
        <begin position="92"/>
        <end position="112"/>
    </location>
</feature>
<keyword evidence="5" id="KW-1185">Reference proteome</keyword>
<keyword evidence="1" id="KW-0175">Coiled coil</keyword>
<feature type="coiled-coil region" evidence="1">
    <location>
        <begin position="264"/>
        <end position="291"/>
    </location>
</feature>
<sequence length="444" mass="51677">MLNSNLFWNIFTSTSVIVEWVVCKKIFDYTSNKRNSNIKINLQLILIILFAILLELLNVFPNTRVIISIVLTCLFYKVNYEVSISKLIINSLMYWMVLLGIDAISMSFIIWINNLDNMSVLLCKNIYRIKSISLSKSTLISILFGYKRLRINDDVRKRDLAYMITPIGANIVSFFVIFKYVFNFAESKVIDESQILVISILLGLSSISLILAIRQMQIDNKLILESNMIKEKMDTQYKYYMNIKENQIRTRQLYHDMKNHIICIKKLYEDNDDSREYIENLEKQISNCNNLFNTGNMILDIMLDEKQSICKKNNISFDSNIDFTKCDFIDVLDVCSIFSNILDNAVEACQKCENANKYIYLEGRIIEKFFVIKAENSKSNKIIIKNNKVITDKENEFLHGLGIKSMMNSVKKYEGQVVLDYTDDKFIVKILIPLIEIGDVCTVY</sequence>
<dbReference type="AlphaFoldDB" id="A0A371IR33"/>
<feature type="domain" description="Sensor histidine kinase NatK-like C-terminal" evidence="3">
    <location>
        <begin position="330"/>
        <end position="433"/>
    </location>
</feature>
<dbReference type="GO" id="GO:0005524">
    <property type="term" value="F:ATP binding"/>
    <property type="evidence" value="ECO:0007669"/>
    <property type="project" value="UniProtKB-KW"/>
</dbReference>
<evidence type="ECO:0000256" key="1">
    <source>
        <dbReference type="SAM" id="Coils"/>
    </source>
</evidence>
<feature type="transmembrane region" description="Helical" evidence="2">
    <location>
        <begin position="132"/>
        <end position="149"/>
    </location>
</feature>
<dbReference type="RefSeq" id="WP_095405826.1">
    <property type="nucleotide sequence ID" value="NZ_NOJZ02000022.1"/>
</dbReference>
<dbReference type="Proteomes" id="UP000243494">
    <property type="component" value="Unassembled WGS sequence"/>
</dbReference>
<dbReference type="Pfam" id="PF14501">
    <property type="entry name" value="HATPase_c_5"/>
    <property type="match status" value="1"/>
</dbReference>
<reference evidence="4 5" key="1">
    <citation type="journal article" date="2017" name="Genome Announc.">
        <title>Draft Genome Sequence of Romboutsia maritimum sp. nov. Strain CCRI-22766(T), Isolated from Coastal Estuarine Mud.</title>
        <authorList>
            <person name="Maheux A.F."/>
            <person name="Boudreau D.K."/>
            <person name="Berube E."/>
            <person name="Boissinot M."/>
            <person name="Raymond F."/>
            <person name="Brodeur S."/>
            <person name="Corbeil J."/>
            <person name="Brightwell G."/>
            <person name="Broda D."/>
            <person name="Omar R.F."/>
            <person name="Bergeron M.G."/>
        </authorList>
    </citation>
    <scope>NUCLEOTIDE SEQUENCE [LARGE SCALE GENOMIC DNA]</scope>
    <source>
        <strain evidence="4 5">CCRI-22766</strain>
    </source>
</reference>
<keyword evidence="2" id="KW-0472">Membrane</keyword>
<proteinExistence type="predicted"/>
<evidence type="ECO:0000313" key="4">
    <source>
        <dbReference type="EMBL" id="RDY22946.1"/>
    </source>
</evidence>
<name>A0A371IR33_9FIRM</name>
<dbReference type="PANTHER" id="PTHR40448:SF1">
    <property type="entry name" value="TWO-COMPONENT SENSOR HISTIDINE KINASE"/>
    <property type="match status" value="1"/>
</dbReference>
<keyword evidence="4" id="KW-0067">ATP-binding</keyword>
<feature type="transmembrane region" description="Helical" evidence="2">
    <location>
        <begin position="194"/>
        <end position="213"/>
    </location>
</feature>
<feature type="transmembrane region" description="Helical" evidence="2">
    <location>
        <begin position="6"/>
        <end position="27"/>
    </location>
</feature>
<dbReference type="SUPFAM" id="SSF55874">
    <property type="entry name" value="ATPase domain of HSP90 chaperone/DNA topoisomerase II/histidine kinase"/>
    <property type="match status" value="1"/>
</dbReference>